<dbReference type="AlphaFoldDB" id="A0A9D3U8U6"/>
<evidence type="ECO:0000313" key="1">
    <source>
        <dbReference type="EMBL" id="KAH1031979.1"/>
    </source>
</evidence>
<protein>
    <submittedName>
        <fullName evidence="1">Uncharacterized protein</fullName>
    </submittedName>
</protein>
<reference evidence="1 2" key="1">
    <citation type="journal article" date="2021" name="Plant Biotechnol. J.">
        <title>Multi-omics assisted identification of the key and species-specific regulatory components of drought-tolerant mechanisms in Gossypium stocksii.</title>
        <authorList>
            <person name="Yu D."/>
            <person name="Ke L."/>
            <person name="Zhang D."/>
            <person name="Wu Y."/>
            <person name="Sun Y."/>
            <person name="Mei J."/>
            <person name="Sun J."/>
            <person name="Sun Y."/>
        </authorList>
    </citation>
    <scope>NUCLEOTIDE SEQUENCE [LARGE SCALE GENOMIC DNA]</scope>
    <source>
        <strain evidence="2">cv. E1</strain>
        <tissue evidence="1">Leaf</tissue>
    </source>
</reference>
<dbReference type="Proteomes" id="UP000828251">
    <property type="component" value="Unassembled WGS sequence"/>
</dbReference>
<comment type="caution">
    <text evidence="1">The sequence shown here is derived from an EMBL/GenBank/DDBJ whole genome shotgun (WGS) entry which is preliminary data.</text>
</comment>
<dbReference type="EMBL" id="JAIQCV010000013">
    <property type="protein sequence ID" value="KAH1031979.1"/>
    <property type="molecule type" value="Genomic_DNA"/>
</dbReference>
<dbReference type="OrthoDB" id="6500128at2759"/>
<proteinExistence type="predicted"/>
<evidence type="ECO:0000313" key="2">
    <source>
        <dbReference type="Proteomes" id="UP000828251"/>
    </source>
</evidence>
<sequence>MGVVDDYTLDSSLVQLPTGVVVVDVGRMTHLDRTKNVEMFASPTAEVFESHKAIGIGNEKSSMTVPRAILLTTAAYISSMES</sequence>
<gene>
    <name evidence="1" type="ORF">J1N35_044153</name>
</gene>
<keyword evidence="2" id="KW-1185">Reference proteome</keyword>
<name>A0A9D3U8U6_9ROSI</name>
<organism evidence="1 2">
    <name type="scientific">Gossypium stocksii</name>
    <dbReference type="NCBI Taxonomy" id="47602"/>
    <lineage>
        <taxon>Eukaryota</taxon>
        <taxon>Viridiplantae</taxon>
        <taxon>Streptophyta</taxon>
        <taxon>Embryophyta</taxon>
        <taxon>Tracheophyta</taxon>
        <taxon>Spermatophyta</taxon>
        <taxon>Magnoliopsida</taxon>
        <taxon>eudicotyledons</taxon>
        <taxon>Gunneridae</taxon>
        <taxon>Pentapetalae</taxon>
        <taxon>rosids</taxon>
        <taxon>malvids</taxon>
        <taxon>Malvales</taxon>
        <taxon>Malvaceae</taxon>
        <taxon>Malvoideae</taxon>
        <taxon>Gossypium</taxon>
    </lineage>
</organism>
<accession>A0A9D3U8U6</accession>